<dbReference type="InterPro" id="IPR005653">
    <property type="entry name" value="OstA-like_N"/>
</dbReference>
<protein>
    <recommendedName>
        <fullName evidence="2">Organic solvent tolerance-like N-terminal domain-containing protein</fullName>
    </recommendedName>
</protein>
<evidence type="ECO:0000256" key="1">
    <source>
        <dbReference type="SAM" id="SignalP"/>
    </source>
</evidence>
<dbReference type="EMBL" id="DWUP01000097">
    <property type="protein sequence ID" value="HJD53011.1"/>
    <property type="molecule type" value="Genomic_DNA"/>
</dbReference>
<evidence type="ECO:0000313" key="3">
    <source>
        <dbReference type="EMBL" id="HJD53011.1"/>
    </source>
</evidence>
<organism evidence="3 4">
    <name type="scientific">Candidatus Avibacteroides avistercoris</name>
    <dbReference type="NCBI Taxonomy" id="2840690"/>
    <lineage>
        <taxon>Bacteria</taxon>
        <taxon>Pseudomonadati</taxon>
        <taxon>Bacteroidota</taxon>
        <taxon>Bacteroidia</taxon>
        <taxon>Bacteroidales</taxon>
        <taxon>Bacteroidaceae</taxon>
        <taxon>Bacteroidaceae incertae sedis</taxon>
        <taxon>Candidatus Avibacteroides</taxon>
    </lineage>
</organism>
<dbReference type="Gene3D" id="2.60.450.10">
    <property type="entry name" value="Lipopolysaccharide (LPS) transport protein A like domain"/>
    <property type="match status" value="3"/>
</dbReference>
<reference evidence="3" key="1">
    <citation type="journal article" date="2021" name="PeerJ">
        <title>Extensive microbial diversity within the chicken gut microbiome revealed by metagenomics and culture.</title>
        <authorList>
            <person name="Gilroy R."/>
            <person name="Ravi A."/>
            <person name="Getino M."/>
            <person name="Pursley I."/>
            <person name="Horton D.L."/>
            <person name="Alikhan N.F."/>
            <person name="Baker D."/>
            <person name="Gharbi K."/>
            <person name="Hall N."/>
            <person name="Watson M."/>
            <person name="Adriaenssens E.M."/>
            <person name="Foster-Nyarko E."/>
            <person name="Jarju S."/>
            <person name="Secka A."/>
            <person name="Antonio M."/>
            <person name="Oren A."/>
            <person name="Chaudhuri R.R."/>
            <person name="La Ragione R."/>
            <person name="Hildebrand F."/>
            <person name="Pallen M.J."/>
        </authorList>
    </citation>
    <scope>NUCLEOTIDE SEQUENCE</scope>
    <source>
        <strain evidence="3">MalCec1-1739</strain>
    </source>
</reference>
<sequence length="550" mass="63101">MKVRIHAFIARRRAVLMTIITMAVIAFASAKPQQQEGQPKVTKVYLLHADKAKADDKRLPGVQILIGNVKFRHDSMYMYCDSAHVYEATNSFEAFNHVHMEQGDTLFIDGDHLFYDGQSMIAQMRNNVVMINRNTTLETDSFNFDRVANLGYYFEGGTLYDDKNTLTSFWGQYSPETKIAKFNHDVELVNEQMTLLSDTLVYSTTTKIAEIVGPSDIYNDSSHIYSELGFYNTGTDRAILLNRSIVTSDNKQLTGDSIFYDRQKGYGEAFMNVTLTDTIDRHLLLGDYCFYDEKTDYAYATHNAVAIDYSQGDSLYMHADTLKLITRNIDTDSMYRDMLAYRKVRIYRSDVQAICDSLAFSTADSCLQMFYEPVLWHGKQQILGEKIDIFMNDSTIDWAHIYNQSLSVEHVDTTYYNQVSGKEMFAYFNGEGDVYRIDVAGNVLSVYYPQEKDSTVLLMNVAETSLLNVYVSDRRIERMVMSPASNGVAYPLDQIPEGEDFLKGFVWLEALRPKDKDDIFVWKGKKEEDKLKDIETREIKLPTRVIIEGE</sequence>
<accession>A0A9D2UIL5</accession>
<evidence type="ECO:0000313" key="4">
    <source>
        <dbReference type="Proteomes" id="UP000787625"/>
    </source>
</evidence>
<gene>
    <name evidence="3" type="ORF">IAA93_04725</name>
</gene>
<feature type="chain" id="PRO_5038983863" description="Organic solvent tolerance-like N-terminal domain-containing protein" evidence="1">
    <location>
        <begin position="29"/>
        <end position="550"/>
    </location>
</feature>
<dbReference type="Proteomes" id="UP000787625">
    <property type="component" value="Unassembled WGS sequence"/>
</dbReference>
<feature type="domain" description="Organic solvent tolerance-like N-terminal" evidence="2">
    <location>
        <begin position="42"/>
        <end position="198"/>
    </location>
</feature>
<comment type="caution">
    <text evidence="3">The sequence shown here is derived from an EMBL/GenBank/DDBJ whole genome shotgun (WGS) entry which is preliminary data.</text>
</comment>
<keyword evidence="1" id="KW-0732">Signal</keyword>
<feature type="signal peptide" evidence="1">
    <location>
        <begin position="1"/>
        <end position="28"/>
    </location>
</feature>
<reference evidence="3" key="2">
    <citation type="submission" date="2021-04" db="EMBL/GenBank/DDBJ databases">
        <authorList>
            <person name="Gilroy R."/>
        </authorList>
    </citation>
    <scope>NUCLEOTIDE SEQUENCE</scope>
    <source>
        <strain evidence="3">MalCec1-1739</strain>
    </source>
</reference>
<name>A0A9D2UIL5_9BACT</name>
<dbReference type="Pfam" id="PF13100">
    <property type="entry name" value="OstA_2"/>
    <property type="match status" value="1"/>
</dbReference>
<evidence type="ECO:0000259" key="2">
    <source>
        <dbReference type="Pfam" id="PF13100"/>
    </source>
</evidence>
<dbReference type="AlphaFoldDB" id="A0A9D2UIL5"/>
<proteinExistence type="predicted"/>